<dbReference type="Proteomes" id="UP000827549">
    <property type="component" value="Chromosome 6"/>
</dbReference>
<reference evidence="1" key="1">
    <citation type="submission" date="2023-10" db="EMBL/GenBank/DDBJ databases">
        <authorList>
            <person name="Noh H."/>
        </authorList>
    </citation>
    <scope>NUCLEOTIDE SEQUENCE</scope>
    <source>
        <strain evidence="1">DUCC4014</strain>
    </source>
</reference>
<gene>
    <name evidence="1" type="ORF">LOC62_06G008441</name>
</gene>
<dbReference type="EMBL" id="CP086719">
    <property type="protein sequence ID" value="WOO84932.1"/>
    <property type="molecule type" value="Genomic_DNA"/>
</dbReference>
<proteinExistence type="predicted"/>
<dbReference type="AlphaFoldDB" id="A0AAF0YG16"/>
<organism evidence="1 2">
    <name type="scientific">Vanrija pseudolonga</name>
    <dbReference type="NCBI Taxonomy" id="143232"/>
    <lineage>
        <taxon>Eukaryota</taxon>
        <taxon>Fungi</taxon>
        <taxon>Dikarya</taxon>
        <taxon>Basidiomycota</taxon>
        <taxon>Agaricomycotina</taxon>
        <taxon>Tremellomycetes</taxon>
        <taxon>Trichosporonales</taxon>
        <taxon>Trichosporonaceae</taxon>
        <taxon>Vanrija</taxon>
    </lineage>
</organism>
<sequence length="161" mass="16416">MPHSRSSSSTDMATRAISRSRRDFFRGVEFGGRDVPLANGVDERAEYAERDCERARGGGTAKSFAAGARSKSSAVGLYSSESMERWRRFRGEGEGVAAAGELVAAGLVRDAGTGGGSMSPLPGFRVAEVGACGLYAGIGGGRVAGTGLLCAGGGDSEYAAP</sequence>
<accession>A0AAF0YG16</accession>
<evidence type="ECO:0000313" key="1">
    <source>
        <dbReference type="EMBL" id="WOO84932.1"/>
    </source>
</evidence>
<protein>
    <submittedName>
        <fullName evidence="1">Uncharacterized protein</fullName>
    </submittedName>
</protein>
<evidence type="ECO:0000313" key="2">
    <source>
        <dbReference type="Proteomes" id="UP000827549"/>
    </source>
</evidence>
<dbReference type="GeneID" id="87811607"/>
<dbReference type="RefSeq" id="XP_062630958.1">
    <property type="nucleotide sequence ID" value="XM_062774974.1"/>
</dbReference>
<keyword evidence="2" id="KW-1185">Reference proteome</keyword>
<name>A0AAF0YG16_9TREE</name>